<dbReference type="OrthoDB" id="537275at2759"/>
<name>A0A8S1J0S8_9CHLO</name>
<evidence type="ECO:0008006" key="3">
    <source>
        <dbReference type="Google" id="ProtNLM"/>
    </source>
</evidence>
<dbReference type="PANTHER" id="PTHR21228">
    <property type="entry name" value="FAST LEU-RICH DOMAIN-CONTAINING"/>
    <property type="match status" value="1"/>
</dbReference>
<evidence type="ECO:0000313" key="2">
    <source>
        <dbReference type="Proteomes" id="UP000708148"/>
    </source>
</evidence>
<dbReference type="GO" id="GO:0000963">
    <property type="term" value="P:mitochondrial RNA processing"/>
    <property type="evidence" value="ECO:0007669"/>
    <property type="project" value="TreeGrafter"/>
</dbReference>
<dbReference type="GO" id="GO:0044528">
    <property type="term" value="P:regulation of mitochondrial mRNA stability"/>
    <property type="evidence" value="ECO:0007669"/>
    <property type="project" value="TreeGrafter"/>
</dbReference>
<organism evidence="1 2">
    <name type="scientific">Ostreobium quekettii</name>
    <dbReference type="NCBI Taxonomy" id="121088"/>
    <lineage>
        <taxon>Eukaryota</taxon>
        <taxon>Viridiplantae</taxon>
        <taxon>Chlorophyta</taxon>
        <taxon>core chlorophytes</taxon>
        <taxon>Ulvophyceae</taxon>
        <taxon>TCBD clade</taxon>
        <taxon>Bryopsidales</taxon>
        <taxon>Ostreobineae</taxon>
        <taxon>Ostreobiaceae</taxon>
        <taxon>Ostreobium</taxon>
    </lineage>
</organism>
<dbReference type="EMBL" id="CAJHUC010001080">
    <property type="protein sequence ID" value="CAD7699639.1"/>
    <property type="molecule type" value="Genomic_DNA"/>
</dbReference>
<sequence length="600" mass="67163">MLPTSSVPRQQSSPSCARLCFLHILYNPRKRPPRTARYIFAAVKEAQGRHLKRQQRSNKMGASRQVALNIRITEMADETSQVIREFGKHHDMSSASVEALLEDFLCILEGEETISHVNVATIMHRTAFLVSASHLKSHVVKNHAKLIERLTVAVHNSIDLFQPRHIANVIWAYGKLGRPVLTILTPGSASVPGVLALLMERAEMLCERFSAREISSVMVGLANMQLQRKTCEGLLLRLTASAARRIEKFKGQELSNVVWSLGRLGATKTCQRTADFLHQLLPRLNPQSLTPQQVSNLLWGFAKLDFQDGSNFFGEVVRNFEGRLDDFSPQGIANLVWSLSKLMYLPCNSFLGKVVSHAVGMLGRLKPQHVSNLLYAFGIFGDVDIAGPLCSAAKAHFEEKKDSFSVQELCNLLWALAMLDALDVKTFNLGMVCLSNKSSLKSMKDSEKRQIYQCAIHLQVFGLEQGLDEAVWLKLQEEFSRVWVSGQYSKPTSAVGLAVLITLQKLGYASSTRFVSGVIPLLVDSATGADGVRVTIEVSIKQHYFVNRKDRLEGPRMWAMRIQEAQGFVVVRVDTDEWTRLPVGKRQDFLMDKLDAPWPH</sequence>
<dbReference type="GO" id="GO:0005759">
    <property type="term" value="C:mitochondrial matrix"/>
    <property type="evidence" value="ECO:0007669"/>
    <property type="project" value="TreeGrafter"/>
</dbReference>
<gene>
    <name evidence="1" type="ORF">OSTQU699_LOCUS4998</name>
</gene>
<dbReference type="InterPro" id="IPR050870">
    <property type="entry name" value="FAST_kinase"/>
</dbReference>
<dbReference type="GO" id="GO:0003723">
    <property type="term" value="F:RNA binding"/>
    <property type="evidence" value="ECO:0007669"/>
    <property type="project" value="TreeGrafter"/>
</dbReference>
<comment type="caution">
    <text evidence="1">The sequence shown here is derived from an EMBL/GenBank/DDBJ whole genome shotgun (WGS) entry which is preliminary data.</text>
</comment>
<evidence type="ECO:0000313" key="1">
    <source>
        <dbReference type="EMBL" id="CAD7699639.1"/>
    </source>
</evidence>
<dbReference type="Proteomes" id="UP000708148">
    <property type="component" value="Unassembled WGS sequence"/>
</dbReference>
<dbReference type="GO" id="GO:0035770">
    <property type="term" value="C:ribonucleoprotein granule"/>
    <property type="evidence" value="ECO:0007669"/>
    <property type="project" value="TreeGrafter"/>
</dbReference>
<keyword evidence="2" id="KW-1185">Reference proteome</keyword>
<protein>
    <recommendedName>
        <fullName evidence="3">RAP domain-containing protein</fullName>
    </recommendedName>
</protein>
<dbReference type="AlphaFoldDB" id="A0A8S1J0S8"/>
<proteinExistence type="predicted"/>
<accession>A0A8S1J0S8</accession>
<reference evidence="1" key="1">
    <citation type="submission" date="2020-12" db="EMBL/GenBank/DDBJ databases">
        <authorList>
            <person name="Iha C."/>
        </authorList>
    </citation>
    <scope>NUCLEOTIDE SEQUENCE</scope>
</reference>
<dbReference type="PANTHER" id="PTHR21228:SF40">
    <property type="entry name" value="LD45607P"/>
    <property type="match status" value="1"/>
</dbReference>